<evidence type="ECO:0000313" key="2">
    <source>
        <dbReference type="Proteomes" id="UP000825015"/>
    </source>
</evidence>
<gene>
    <name evidence="1" type="ORF">MarbSA_01610</name>
</gene>
<dbReference type="EMBL" id="AP019779">
    <property type="protein sequence ID" value="BBL61121.1"/>
    <property type="molecule type" value="Genomic_DNA"/>
</dbReference>
<keyword evidence="2" id="KW-1185">Reference proteome</keyword>
<sequence length="82" mass="9726">MVTTTKIYDKYQTVIPKEIRQKLDITKEDIVEWRLLENNDIRINIRKKSDFKDIIGMINTKKPTDAVELKKKAQKGEKIDIH</sequence>
<reference evidence="1" key="1">
    <citation type="submission" date="2019-06" db="EMBL/GenBank/DDBJ databases">
        <title>Complete genome sequence of Methanobrevibacter arboriphilus strain SA.</title>
        <authorList>
            <person name="Asakawa S."/>
        </authorList>
    </citation>
    <scope>NUCLEOTIDE SEQUENCE</scope>
    <source>
        <strain evidence="1">SA</strain>
    </source>
</reference>
<protein>
    <submittedName>
        <fullName evidence="1">Uncharacterized protein</fullName>
    </submittedName>
</protein>
<evidence type="ECO:0000313" key="1">
    <source>
        <dbReference type="EMBL" id="BBL61121.1"/>
    </source>
</evidence>
<proteinExistence type="predicted"/>
<dbReference type="Proteomes" id="UP000825015">
    <property type="component" value="Chromosome"/>
</dbReference>
<organism evidence="1 2">
    <name type="scientific">Methanobrevibacter arboriphilus</name>
    <dbReference type="NCBI Taxonomy" id="39441"/>
    <lineage>
        <taxon>Archaea</taxon>
        <taxon>Methanobacteriati</taxon>
        <taxon>Methanobacteriota</taxon>
        <taxon>Methanomada group</taxon>
        <taxon>Methanobacteria</taxon>
        <taxon>Methanobacteriales</taxon>
        <taxon>Methanobacteriaceae</taxon>
        <taxon>Methanobrevibacter</taxon>
    </lineage>
</organism>
<accession>A0ACA8R0K8</accession>
<name>A0ACA8R0K8_METAZ</name>